<name>A0A558DFA2_9GAMM</name>
<feature type="domain" description="Thioredoxin" evidence="1">
    <location>
        <begin position="11"/>
        <end position="97"/>
    </location>
</feature>
<dbReference type="AlphaFoldDB" id="A0A558DFA2"/>
<protein>
    <submittedName>
        <fullName evidence="2">Thioredoxin family protein</fullName>
    </submittedName>
</protein>
<evidence type="ECO:0000313" key="3">
    <source>
        <dbReference type="Proteomes" id="UP000317355"/>
    </source>
</evidence>
<gene>
    <name evidence="2" type="ORF">FHK82_01675</name>
</gene>
<comment type="caution">
    <text evidence="2">The sequence shown here is derived from an EMBL/GenBank/DDBJ whole genome shotgun (WGS) entry which is preliminary data.</text>
</comment>
<reference evidence="2 3" key="1">
    <citation type="submission" date="2019-07" db="EMBL/GenBank/DDBJ databases">
        <title>The pathways for chlorine oxyanion respiration interact through the shared metabolite chlorate.</title>
        <authorList>
            <person name="Barnum T.P."/>
            <person name="Cheng Y."/>
            <person name="Hill K.A."/>
            <person name="Lucas L.N."/>
            <person name="Carlson H.K."/>
            <person name="Coates J.D."/>
        </authorList>
    </citation>
    <scope>NUCLEOTIDE SEQUENCE [LARGE SCALE GENOMIC DNA]</scope>
    <source>
        <strain evidence="2">BK-3</strain>
    </source>
</reference>
<dbReference type="CDD" id="cd02947">
    <property type="entry name" value="TRX_family"/>
    <property type="match status" value="1"/>
</dbReference>
<proteinExistence type="predicted"/>
<dbReference type="InterPro" id="IPR013766">
    <property type="entry name" value="Thioredoxin_domain"/>
</dbReference>
<dbReference type="EMBL" id="VMRY01000003">
    <property type="protein sequence ID" value="TVT59715.1"/>
    <property type="molecule type" value="Genomic_DNA"/>
</dbReference>
<dbReference type="InterPro" id="IPR036249">
    <property type="entry name" value="Thioredoxin-like_sf"/>
</dbReference>
<dbReference type="Pfam" id="PF00085">
    <property type="entry name" value="Thioredoxin"/>
    <property type="match status" value="1"/>
</dbReference>
<dbReference type="Gene3D" id="3.40.30.10">
    <property type="entry name" value="Glutaredoxin"/>
    <property type="match status" value="1"/>
</dbReference>
<dbReference type="Proteomes" id="UP000317355">
    <property type="component" value="Unassembled WGS sequence"/>
</dbReference>
<sequence length="109" mass="12273">MQTISSANQFDHLKSTGASLILFGGEHCGVCNTIKPKIESLMAQQFPDITLAYVDCEQSPDICGQQSVFTLPVIKMYIEGQMYMELVRGFSLMELSSQVDRIYRLWKAT</sequence>
<organism evidence="2 3">
    <name type="scientific">Sedimenticola thiotaurini</name>
    <dbReference type="NCBI Taxonomy" id="1543721"/>
    <lineage>
        <taxon>Bacteria</taxon>
        <taxon>Pseudomonadati</taxon>
        <taxon>Pseudomonadota</taxon>
        <taxon>Gammaproteobacteria</taxon>
        <taxon>Chromatiales</taxon>
        <taxon>Sedimenticolaceae</taxon>
        <taxon>Sedimenticola</taxon>
    </lineage>
</organism>
<evidence type="ECO:0000313" key="2">
    <source>
        <dbReference type="EMBL" id="TVT59715.1"/>
    </source>
</evidence>
<accession>A0A558DFA2</accession>
<dbReference type="SUPFAM" id="SSF52833">
    <property type="entry name" value="Thioredoxin-like"/>
    <property type="match status" value="1"/>
</dbReference>
<evidence type="ECO:0000259" key="1">
    <source>
        <dbReference type="Pfam" id="PF00085"/>
    </source>
</evidence>